<gene>
    <name evidence="1" type="ORF">S-MbCM7_210</name>
</gene>
<proteinExistence type="predicted"/>
<reference evidence="1 2" key="1">
    <citation type="journal article" date="2014" name="Nature">
        <title>Viral tagging reveals discrete populations in Synechococcus viral genome sequence space.</title>
        <authorList>
            <person name="Deng L."/>
            <person name="Ignacio Espinoza J.C."/>
            <person name="Gregory A.C."/>
            <person name="Poulos B.T."/>
            <person name="Weitz J.S."/>
            <person name="Hugenholtz P."/>
            <person name="Sullivan M.B."/>
        </authorList>
    </citation>
    <scope>NUCLEOTIDE SEQUENCE [LARGE SCALE GENOMIC DNA]</scope>
</reference>
<dbReference type="GeneID" id="18504786"/>
<evidence type="ECO:0000313" key="2">
    <source>
        <dbReference type="Proteomes" id="UP000018808"/>
    </source>
</evidence>
<dbReference type="OrthoDB" id="29220at10239"/>
<accession>V5UU36</accession>
<evidence type="ECO:0000313" key="1">
    <source>
        <dbReference type="EMBL" id="AHB80624.1"/>
    </source>
</evidence>
<dbReference type="EMBL" id="KF156338">
    <property type="protein sequence ID" value="AHB80624.1"/>
    <property type="molecule type" value="Genomic_DNA"/>
</dbReference>
<dbReference type="RefSeq" id="YP_009008344.1">
    <property type="nucleotide sequence ID" value="NC_023587.1"/>
</dbReference>
<dbReference type="KEGG" id="vg:18504786"/>
<sequence>MDREKLKLIVKNLKSLTNSLESEVYSNVDAYKYVHPWDEHVNKTKPRVLTSEDDDDGYAD</sequence>
<name>V5UU36_9CAUD</name>
<keyword evidence="2" id="KW-1185">Reference proteome</keyword>
<organism evidence="1 2">
    <name type="scientific">Synechococcus phage ACG-2014h</name>
    <dbReference type="NCBI Taxonomy" id="1340810"/>
    <lineage>
        <taxon>Viruses</taxon>
        <taxon>Duplodnaviria</taxon>
        <taxon>Heunggongvirae</taxon>
        <taxon>Uroviricota</taxon>
        <taxon>Caudoviricetes</taxon>
        <taxon>Pantevenvirales</taxon>
        <taxon>Kyanoviridae</taxon>
        <taxon>Sedonavirus</taxon>
        <taxon>Sedonavirus tusconh</taxon>
    </lineage>
</organism>
<dbReference type="Proteomes" id="UP000018808">
    <property type="component" value="Segment"/>
</dbReference>
<protein>
    <submittedName>
        <fullName evidence="1">Uncharacterized protein</fullName>
    </submittedName>
</protein>